<proteinExistence type="predicted"/>
<evidence type="ECO:0000313" key="2">
    <source>
        <dbReference type="EMBL" id="OCK81951.1"/>
    </source>
</evidence>
<dbReference type="EMBL" id="KV744903">
    <property type="protein sequence ID" value="OCK81951.1"/>
    <property type="molecule type" value="Genomic_DNA"/>
</dbReference>
<protein>
    <submittedName>
        <fullName evidence="2">HET-domain-containing protein</fullName>
    </submittedName>
</protein>
<dbReference type="InterPro" id="IPR010730">
    <property type="entry name" value="HET"/>
</dbReference>
<keyword evidence="3" id="KW-1185">Reference proteome</keyword>
<dbReference type="OrthoDB" id="3553147at2759"/>
<sequence length="129" mass="14503">MGSFSYEPLGDVRNIRVVYIEPALAASDPISCSLEIVHLDAKPPPCYEALSYVWGSPRGTIPISCDGKSLLVTPNLLEALRRIRHFRYTRLLWVDAICINQDDPMERSVQVQAMRDIYAKAANVIIWLG</sequence>
<feature type="domain" description="Heterokaryon incompatibility" evidence="1">
    <location>
        <begin position="47"/>
        <end position="129"/>
    </location>
</feature>
<dbReference type="Proteomes" id="UP000250266">
    <property type="component" value="Unassembled WGS sequence"/>
</dbReference>
<feature type="non-terminal residue" evidence="2">
    <location>
        <position position="129"/>
    </location>
</feature>
<evidence type="ECO:0000259" key="1">
    <source>
        <dbReference type="Pfam" id="PF06985"/>
    </source>
</evidence>
<dbReference type="PANTHER" id="PTHR24148:SF64">
    <property type="entry name" value="HETEROKARYON INCOMPATIBILITY DOMAIN-CONTAINING PROTEIN"/>
    <property type="match status" value="1"/>
</dbReference>
<accession>A0A8E2EDI8</accession>
<gene>
    <name evidence="2" type="ORF">K432DRAFT_294300</name>
</gene>
<dbReference type="InterPro" id="IPR052895">
    <property type="entry name" value="HetReg/Transcr_Mod"/>
</dbReference>
<reference evidence="2 3" key="1">
    <citation type="journal article" date="2016" name="Nat. Commun.">
        <title>Ectomycorrhizal ecology is imprinted in the genome of the dominant symbiotic fungus Cenococcum geophilum.</title>
        <authorList>
            <consortium name="DOE Joint Genome Institute"/>
            <person name="Peter M."/>
            <person name="Kohler A."/>
            <person name="Ohm R.A."/>
            <person name="Kuo A."/>
            <person name="Krutzmann J."/>
            <person name="Morin E."/>
            <person name="Arend M."/>
            <person name="Barry K.W."/>
            <person name="Binder M."/>
            <person name="Choi C."/>
            <person name="Clum A."/>
            <person name="Copeland A."/>
            <person name="Grisel N."/>
            <person name="Haridas S."/>
            <person name="Kipfer T."/>
            <person name="LaButti K."/>
            <person name="Lindquist E."/>
            <person name="Lipzen A."/>
            <person name="Maire R."/>
            <person name="Meier B."/>
            <person name="Mihaltcheva S."/>
            <person name="Molinier V."/>
            <person name="Murat C."/>
            <person name="Poggeler S."/>
            <person name="Quandt C.A."/>
            <person name="Sperisen C."/>
            <person name="Tritt A."/>
            <person name="Tisserant E."/>
            <person name="Crous P.W."/>
            <person name="Henrissat B."/>
            <person name="Nehls U."/>
            <person name="Egli S."/>
            <person name="Spatafora J.W."/>
            <person name="Grigoriev I.V."/>
            <person name="Martin F.M."/>
        </authorList>
    </citation>
    <scope>NUCLEOTIDE SEQUENCE [LARGE SCALE GENOMIC DNA]</scope>
    <source>
        <strain evidence="2 3">CBS 459.81</strain>
    </source>
</reference>
<organism evidence="2 3">
    <name type="scientific">Lepidopterella palustris CBS 459.81</name>
    <dbReference type="NCBI Taxonomy" id="1314670"/>
    <lineage>
        <taxon>Eukaryota</taxon>
        <taxon>Fungi</taxon>
        <taxon>Dikarya</taxon>
        <taxon>Ascomycota</taxon>
        <taxon>Pezizomycotina</taxon>
        <taxon>Dothideomycetes</taxon>
        <taxon>Pleosporomycetidae</taxon>
        <taxon>Mytilinidiales</taxon>
        <taxon>Argynnaceae</taxon>
        <taxon>Lepidopterella</taxon>
    </lineage>
</organism>
<name>A0A8E2EDI8_9PEZI</name>
<dbReference type="AlphaFoldDB" id="A0A8E2EDI8"/>
<evidence type="ECO:0000313" key="3">
    <source>
        <dbReference type="Proteomes" id="UP000250266"/>
    </source>
</evidence>
<dbReference type="PANTHER" id="PTHR24148">
    <property type="entry name" value="ANKYRIN REPEAT DOMAIN-CONTAINING PROTEIN 39 HOMOLOG-RELATED"/>
    <property type="match status" value="1"/>
</dbReference>
<dbReference type="Pfam" id="PF06985">
    <property type="entry name" value="HET"/>
    <property type="match status" value="1"/>
</dbReference>